<name>A0A3S0H930_9BACT</name>
<dbReference type="AlphaFoldDB" id="A0A3S0H930"/>
<organism evidence="1 2">
    <name type="scientific">Hymenobacter gummosus</name>
    <dbReference type="NCBI Taxonomy" id="1776032"/>
    <lineage>
        <taxon>Bacteria</taxon>
        <taxon>Pseudomonadati</taxon>
        <taxon>Bacteroidota</taxon>
        <taxon>Cytophagia</taxon>
        <taxon>Cytophagales</taxon>
        <taxon>Hymenobacteraceae</taxon>
        <taxon>Hymenobacter</taxon>
    </lineage>
</organism>
<comment type="caution">
    <text evidence="1">The sequence shown here is derived from an EMBL/GenBank/DDBJ whole genome shotgun (WGS) entry which is preliminary data.</text>
</comment>
<dbReference type="RefSeq" id="WP_126691951.1">
    <property type="nucleotide sequence ID" value="NZ_RXOF01000002.1"/>
</dbReference>
<sequence>MATAKQTTAAAAVAAPAATLPTPSRAYLTVTADEDTGEVTETPRFKYLPGHPRQIRADLKAGVFNVGGEKVLGKTLSFIPVALRIFRDNILNMGPKVWAELFFVDESGVVCAVLFHGYSVENLQKLNAALFYDELQLTDVVLTCTPQKKQTEKDGKPATYYIVEFSYQPADLAEVQARQEFAQDFDLYREETLTGTEERRITAGYRVPATYHAEQPAQLEAAPAAEAPAA</sequence>
<keyword evidence="2" id="KW-1185">Reference proteome</keyword>
<proteinExistence type="predicted"/>
<evidence type="ECO:0000313" key="1">
    <source>
        <dbReference type="EMBL" id="RTQ52294.1"/>
    </source>
</evidence>
<gene>
    <name evidence="1" type="ORF">EJV47_04535</name>
</gene>
<protein>
    <submittedName>
        <fullName evidence="1">Uncharacterized protein</fullName>
    </submittedName>
</protein>
<dbReference type="OrthoDB" id="882771at2"/>
<reference evidence="1 2" key="1">
    <citation type="submission" date="2018-12" db="EMBL/GenBank/DDBJ databases">
        <title>Hymenobacter gummosus sp. nov., isolated from a spring.</title>
        <authorList>
            <person name="Nie L."/>
        </authorList>
    </citation>
    <scope>NUCLEOTIDE SEQUENCE [LARGE SCALE GENOMIC DNA]</scope>
    <source>
        <strain evidence="1 2">KCTC 52166</strain>
    </source>
</reference>
<dbReference type="Proteomes" id="UP000282184">
    <property type="component" value="Unassembled WGS sequence"/>
</dbReference>
<accession>A0A3S0H930</accession>
<dbReference type="EMBL" id="RXOF01000002">
    <property type="protein sequence ID" value="RTQ52294.1"/>
    <property type="molecule type" value="Genomic_DNA"/>
</dbReference>
<evidence type="ECO:0000313" key="2">
    <source>
        <dbReference type="Proteomes" id="UP000282184"/>
    </source>
</evidence>